<dbReference type="EMBL" id="NOWF01000016">
    <property type="protein sequence ID" value="OYD06196.1"/>
    <property type="molecule type" value="Genomic_DNA"/>
</dbReference>
<dbReference type="Proteomes" id="UP000215459">
    <property type="component" value="Unassembled WGS sequence"/>
</dbReference>
<accession>A0A235B1L2</accession>
<gene>
    <name evidence="2" type="ORF">CHM34_17535</name>
</gene>
<dbReference type="AlphaFoldDB" id="A0A235B1L2"/>
<sequence length="80" mass="8723">MIPPKPRTETPLQQSGPVFATLPGPPNSPVPPGNIREKDPIHHTTAIRDWQTDTGTKAAPPENPLAPDHPRQKIKQIKVA</sequence>
<comment type="caution">
    <text evidence="2">The sequence shown here is derived from an EMBL/GenBank/DDBJ whole genome shotgun (WGS) entry which is preliminary data.</text>
</comment>
<evidence type="ECO:0000313" key="3">
    <source>
        <dbReference type="Proteomes" id="UP000215459"/>
    </source>
</evidence>
<protein>
    <submittedName>
        <fullName evidence="2">Uncharacterized protein</fullName>
    </submittedName>
</protein>
<keyword evidence="3" id="KW-1185">Reference proteome</keyword>
<proteinExistence type="predicted"/>
<name>A0A235B1L2_9BACL</name>
<feature type="compositionally biased region" description="Pro residues" evidence="1">
    <location>
        <begin position="23"/>
        <end position="32"/>
    </location>
</feature>
<evidence type="ECO:0000313" key="2">
    <source>
        <dbReference type="EMBL" id="OYD06196.1"/>
    </source>
</evidence>
<organism evidence="2 3">
    <name type="scientific">Paludifilum halophilum</name>
    <dbReference type="NCBI Taxonomy" id="1642702"/>
    <lineage>
        <taxon>Bacteria</taxon>
        <taxon>Bacillati</taxon>
        <taxon>Bacillota</taxon>
        <taxon>Bacilli</taxon>
        <taxon>Bacillales</taxon>
        <taxon>Thermoactinomycetaceae</taxon>
        <taxon>Paludifilum</taxon>
    </lineage>
</organism>
<reference evidence="2 3" key="1">
    <citation type="submission" date="2017-07" db="EMBL/GenBank/DDBJ databases">
        <title>The genome sequence of Paludifilum halophilum highlights mechanisms for microbial adaptation to high salt environemnts.</title>
        <authorList>
            <person name="Belbahri L."/>
        </authorList>
    </citation>
    <scope>NUCLEOTIDE SEQUENCE [LARGE SCALE GENOMIC DNA]</scope>
    <source>
        <strain evidence="2 3">DSM 102817</strain>
    </source>
</reference>
<evidence type="ECO:0000256" key="1">
    <source>
        <dbReference type="SAM" id="MobiDB-lite"/>
    </source>
</evidence>
<feature type="region of interest" description="Disordered" evidence="1">
    <location>
        <begin position="1"/>
        <end position="80"/>
    </location>
</feature>